<dbReference type="Proteomes" id="UP000886723">
    <property type="component" value="Unassembled WGS sequence"/>
</dbReference>
<evidence type="ECO:0000256" key="4">
    <source>
        <dbReference type="ARBA" id="ARBA00022840"/>
    </source>
</evidence>
<organism evidence="6 7">
    <name type="scientific">Candidatus Pullilachnospira stercoravium</name>
    <dbReference type="NCBI Taxonomy" id="2840913"/>
    <lineage>
        <taxon>Bacteria</taxon>
        <taxon>Bacillati</taxon>
        <taxon>Bacillota</taxon>
        <taxon>Clostridia</taxon>
        <taxon>Lachnospirales</taxon>
        <taxon>Lachnospiraceae</taxon>
        <taxon>Lachnospiraceae incertae sedis</taxon>
        <taxon>Candidatus Pullilachnospira</taxon>
    </lineage>
</organism>
<dbReference type="InterPro" id="IPR027417">
    <property type="entry name" value="P-loop_NTPase"/>
</dbReference>
<feature type="domain" description="ABC transporter" evidence="5">
    <location>
        <begin position="3"/>
        <end position="229"/>
    </location>
</feature>
<dbReference type="PANTHER" id="PTHR43335:SF2">
    <property type="entry name" value="ABC TRANSPORTER, ATP-BINDING PROTEIN"/>
    <property type="match status" value="1"/>
</dbReference>
<keyword evidence="2" id="KW-0813">Transport</keyword>
<protein>
    <submittedName>
        <fullName evidence="6">ABC transporter ATP-binding protein</fullName>
    </submittedName>
</protein>
<accession>A0A9D1NVR2</accession>
<evidence type="ECO:0000256" key="3">
    <source>
        <dbReference type="ARBA" id="ARBA00022741"/>
    </source>
</evidence>
<dbReference type="SMART" id="SM00382">
    <property type="entry name" value="AAA"/>
    <property type="match status" value="1"/>
</dbReference>
<name>A0A9D1NVR2_9FIRM</name>
<dbReference type="GO" id="GO:0005524">
    <property type="term" value="F:ATP binding"/>
    <property type="evidence" value="ECO:0007669"/>
    <property type="project" value="UniProtKB-KW"/>
</dbReference>
<evidence type="ECO:0000313" key="7">
    <source>
        <dbReference type="Proteomes" id="UP000886723"/>
    </source>
</evidence>
<keyword evidence="3" id="KW-0547">Nucleotide-binding</keyword>
<dbReference type="InterPro" id="IPR003593">
    <property type="entry name" value="AAA+_ATPase"/>
</dbReference>
<dbReference type="GO" id="GO:0016887">
    <property type="term" value="F:ATP hydrolysis activity"/>
    <property type="evidence" value="ECO:0007669"/>
    <property type="project" value="InterPro"/>
</dbReference>
<gene>
    <name evidence="6" type="ORF">IAA63_09430</name>
</gene>
<dbReference type="InterPro" id="IPR017871">
    <property type="entry name" value="ABC_transporter-like_CS"/>
</dbReference>
<dbReference type="Gene3D" id="3.40.50.300">
    <property type="entry name" value="P-loop containing nucleotide triphosphate hydrolases"/>
    <property type="match status" value="1"/>
</dbReference>
<dbReference type="EMBL" id="DVON01000198">
    <property type="protein sequence ID" value="HIV13343.1"/>
    <property type="molecule type" value="Genomic_DNA"/>
</dbReference>
<dbReference type="PROSITE" id="PS00211">
    <property type="entry name" value="ABC_TRANSPORTER_1"/>
    <property type="match status" value="1"/>
</dbReference>
<dbReference type="PANTHER" id="PTHR43335">
    <property type="entry name" value="ABC TRANSPORTER, ATP-BINDING PROTEIN"/>
    <property type="match status" value="1"/>
</dbReference>
<reference evidence="6" key="1">
    <citation type="submission" date="2020-10" db="EMBL/GenBank/DDBJ databases">
        <authorList>
            <person name="Gilroy R."/>
        </authorList>
    </citation>
    <scope>NUCLEOTIDE SEQUENCE</scope>
    <source>
        <strain evidence="6">ChiBcec2-4451</strain>
    </source>
</reference>
<sequence length="235" mass="25927">MELKVDRLTKQYKNKIAVDRISLTLGPGVYGLLGANGAGKTTLLRMICGVLKPTGGTVSFQGYDVATEAYRSMLGYLPQDFGYYPNFTGMDFLVYLGLLKGLGKSQATIRSKELLALVGLEEMGGKKIRTYSGGMRQRLGIAQALLNRPKLLVLDEPTAGLDPRERVRFRNLIARMGEENVVILSTHIVSDVEQIADKILLMKDGQLIFSGSCDNLQEPLEQFCMEKLGEEAPYV</sequence>
<evidence type="ECO:0000259" key="5">
    <source>
        <dbReference type="PROSITE" id="PS50893"/>
    </source>
</evidence>
<comment type="similarity">
    <text evidence="1">Belongs to the ABC transporter superfamily.</text>
</comment>
<evidence type="ECO:0000256" key="2">
    <source>
        <dbReference type="ARBA" id="ARBA00022448"/>
    </source>
</evidence>
<keyword evidence="4 6" id="KW-0067">ATP-binding</keyword>
<evidence type="ECO:0000313" key="6">
    <source>
        <dbReference type="EMBL" id="HIV13343.1"/>
    </source>
</evidence>
<dbReference type="PROSITE" id="PS50893">
    <property type="entry name" value="ABC_TRANSPORTER_2"/>
    <property type="match status" value="1"/>
</dbReference>
<proteinExistence type="inferred from homology"/>
<dbReference type="AlphaFoldDB" id="A0A9D1NVR2"/>
<dbReference type="Pfam" id="PF00005">
    <property type="entry name" value="ABC_tran"/>
    <property type="match status" value="1"/>
</dbReference>
<comment type="caution">
    <text evidence="6">The sequence shown here is derived from an EMBL/GenBank/DDBJ whole genome shotgun (WGS) entry which is preliminary data.</text>
</comment>
<evidence type="ECO:0000256" key="1">
    <source>
        <dbReference type="ARBA" id="ARBA00005417"/>
    </source>
</evidence>
<dbReference type="SUPFAM" id="SSF52540">
    <property type="entry name" value="P-loop containing nucleoside triphosphate hydrolases"/>
    <property type="match status" value="1"/>
</dbReference>
<reference evidence="6" key="2">
    <citation type="journal article" date="2021" name="PeerJ">
        <title>Extensive microbial diversity within the chicken gut microbiome revealed by metagenomics and culture.</title>
        <authorList>
            <person name="Gilroy R."/>
            <person name="Ravi A."/>
            <person name="Getino M."/>
            <person name="Pursley I."/>
            <person name="Horton D.L."/>
            <person name="Alikhan N.F."/>
            <person name="Baker D."/>
            <person name="Gharbi K."/>
            <person name="Hall N."/>
            <person name="Watson M."/>
            <person name="Adriaenssens E.M."/>
            <person name="Foster-Nyarko E."/>
            <person name="Jarju S."/>
            <person name="Secka A."/>
            <person name="Antonio M."/>
            <person name="Oren A."/>
            <person name="Chaudhuri R.R."/>
            <person name="La Ragione R."/>
            <person name="Hildebrand F."/>
            <person name="Pallen M.J."/>
        </authorList>
    </citation>
    <scope>NUCLEOTIDE SEQUENCE</scope>
    <source>
        <strain evidence="6">ChiBcec2-4451</strain>
    </source>
</reference>
<dbReference type="InterPro" id="IPR003439">
    <property type="entry name" value="ABC_transporter-like_ATP-bd"/>
</dbReference>
<dbReference type="CDD" id="cd03264">
    <property type="entry name" value="ABC_drug_resistance_like"/>
    <property type="match status" value="1"/>
</dbReference>